<dbReference type="AlphaFoldDB" id="A0A1H8AGH2"/>
<dbReference type="SUPFAM" id="SSF53335">
    <property type="entry name" value="S-adenosyl-L-methionine-dependent methyltransferases"/>
    <property type="match status" value="1"/>
</dbReference>
<evidence type="ECO:0000256" key="3">
    <source>
        <dbReference type="ARBA" id="ARBA00022691"/>
    </source>
</evidence>
<dbReference type="STRING" id="46177.SAMN05660976_05825"/>
<accession>A0A1H8AGH2</accession>
<keyword evidence="3" id="KW-0949">S-adenosyl-L-methionine</keyword>
<feature type="domain" description="Methyltransferase" evidence="4">
    <location>
        <begin position="31"/>
        <end position="115"/>
    </location>
</feature>
<protein>
    <submittedName>
        <fullName evidence="5">Methyltransferase domain-containing protein</fullName>
    </submittedName>
</protein>
<keyword evidence="2 5" id="KW-0808">Transferase</keyword>
<dbReference type="PANTHER" id="PTHR43464">
    <property type="entry name" value="METHYLTRANSFERASE"/>
    <property type="match status" value="1"/>
</dbReference>
<evidence type="ECO:0000313" key="6">
    <source>
        <dbReference type="Proteomes" id="UP000198953"/>
    </source>
</evidence>
<dbReference type="CDD" id="cd02440">
    <property type="entry name" value="AdoMet_MTases"/>
    <property type="match status" value="1"/>
</dbReference>
<proteinExistence type="predicted"/>
<dbReference type="EMBL" id="FOBF01000016">
    <property type="protein sequence ID" value="SEM69643.1"/>
    <property type="molecule type" value="Genomic_DNA"/>
</dbReference>
<dbReference type="InterPro" id="IPR029063">
    <property type="entry name" value="SAM-dependent_MTases_sf"/>
</dbReference>
<keyword evidence="1 5" id="KW-0489">Methyltransferase</keyword>
<evidence type="ECO:0000259" key="4">
    <source>
        <dbReference type="Pfam" id="PF13649"/>
    </source>
</evidence>
<dbReference type="GO" id="GO:0008168">
    <property type="term" value="F:methyltransferase activity"/>
    <property type="evidence" value="ECO:0007669"/>
    <property type="project" value="UniProtKB-KW"/>
</dbReference>
<keyword evidence="6" id="KW-1185">Reference proteome</keyword>
<dbReference type="RefSeq" id="WP_091103959.1">
    <property type="nucleotide sequence ID" value="NZ_FOBF01000016.1"/>
</dbReference>
<gene>
    <name evidence="5" type="ORF">SAMN05660976_05825</name>
</gene>
<evidence type="ECO:0000256" key="1">
    <source>
        <dbReference type="ARBA" id="ARBA00022603"/>
    </source>
</evidence>
<dbReference type="OrthoDB" id="6064711at2"/>
<dbReference type="Proteomes" id="UP000198953">
    <property type="component" value="Unassembled WGS sequence"/>
</dbReference>
<evidence type="ECO:0000256" key="2">
    <source>
        <dbReference type="ARBA" id="ARBA00022679"/>
    </source>
</evidence>
<dbReference type="Pfam" id="PF13649">
    <property type="entry name" value="Methyltransf_25"/>
    <property type="match status" value="1"/>
</dbReference>
<sequence>MSDHRNHEWNHNVHYHPLVLRALPERCESALDVGCGDGLLAAKLAARAGHVTGVDSSPEMIELARRRHPGVEFVHGDFMSWPHGRYDVVTSVATIHHMAFDAALSRMAAALRPGGTLVVLGVPRTSPADLPYELLGVPYNRLMKALRREAQADGMPARQPEMTWAEVRRRARRLLPGVRCRRHLLWRYSLVWCRPPGR</sequence>
<dbReference type="GO" id="GO:0032259">
    <property type="term" value="P:methylation"/>
    <property type="evidence" value="ECO:0007669"/>
    <property type="project" value="UniProtKB-KW"/>
</dbReference>
<reference evidence="5 6" key="1">
    <citation type="submission" date="2016-10" db="EMBL/GenBank/DDBJ databases">
        <authorList>
            <person name="de Groot N.N."/>
        </authorList>
    </citation>
    <scope>NUCLEOTIDE SEQUENCE [LARGE SCALE GENOMIC DNA]</scope>
    <source>
        <strain evidence="5 6">DSM 43357</strain>
    </source>
</reference>
<name>A0A1H8AGH2_9ACTN</name>
<dbReference type="PANTHER" id="PTHR43464:SF19">
    <property type="entry name" value="UBIQUINONE BIOSYNTHESIS O-METHYLTRANSFERASE, MITOCHONDRIAL"/>
    <property type="match status" value="1"/>
</dbReference>
<dbReference type="Gene3D" id="3.40.50.150">
    <property type="entry name" value="Vaccinia Virus protein VP39"/>
    <property type="match status" value="1"/>
</dbReference>
<organism evidence="5 6">
    <name type="scientific">Nonomuraea pusilla</name>
    <dbReference type="NCBI Taxonomy" id="46177"/>
    <lineage>
        <taxon>Bacteria</taxon>
        <taxon>Bacillati</taxon>
        <taxon>Actinomycetota</taxon>
        <taxon>Actinomycetes</taxon>
        <taxon>Streptosporangiales</taxon>
        <taxon>Streptosporangiaceae</taxon>
        <taxon>Nonomuraea</taxon>
    </lineage>
</organism>
<evidence type="ECO:0000313" key="5">
    <source>
        <dbReference type="EMBL" id="SEM69643.1"/>
    </source>
</evidence>
<dbReference type="InterPro" id="IPR041698">
    <property type="entry name" value="Methyltransf_25"/>
</dbReference>